<keyword evidence="3" id="KW-1185">Reference proteome</keyword>
<dbReference type="InterPro" id="IPR053234">
    <property type="entry name" value="RPM1_Interactor"/>
</dbReference>
<feature type="compositionally biased region" description="Polar residues" evidence="1">
    <location>
        <begin position="201"/>
        <end position="211"/>
    </location>
</feature>
<proteinExistence type="predicted"/>
<sequence length="668" mass="73829">MENLSQVILEISSDEEACFGETRKDGWDEEDHDWLSKLLDEVERNVNDSDDTVFVRDSISKPKESNLPLKPKTKNADCEDADCVILDGDPDKLLAVEDGRVNNDDSDDLVVIGEKGQVACRDFPHPRHLCAKFPFASTPHERHCDQCHCYVCDSLAPCPLWGTGISSLDHCHATEKEEFWRAQRKSMKKSDNVPPVFPGVHNTSFSRGLSQTTPVLPSTPLQPNSLLQNQSTRQVTARPCSMSTSYIMPNIINQGRSQPPGFAVPRDRFRPHLVAQQLRNTSNSNGTLSARNHSMGSRGPRFIDPRAVFKRSGYFLASVNNSCGYNKGNYGSKISRDPFLKSWPASPNPGPNSYSSSYQASMGSRTANSVYLWSEVSVPPNMRGGFYSNYPPSQPRMPFQPYSSYPITNSMLSQPQMSSQPFPVSNSVTVIPSQSQVASQSNVGSNIENSILSQSQLVFQPNGPAPLQTLVSNQPNTGIQNHFHSQSLVTSQPNMVKAYENPSPSLPKAHSYPTILSNDGENIFQQGNQTESGFNTSFTDFGCNWDACLSRCNHQQLPAVSSQHQHPAPIDNYQHQSLTTEDDSHHQSVTTEDDSHHQSGPQEDDCRQQFVAPADNSSLTDDIGSLFPGNTNQNSLDFHFDSWMSENQSSLGALEVPVPPGFNVFSPD</sequence>
<organism evidence="2 3">
    <name type="scientific">Abeliophyllum distichum</name>
    <dbReference type="NCBI Taxonomy" id="126358"/>
    <lineage>
        <taxon>Eukaryota</taxon>
        <taxon>Viridiplantae</taxon>
        <taxon>Streptophyta</taxon>
        <taxon>Embryophyta</taxon>
        <taxon>Tracheophyta</taxon>
        <taxon>Spermatophyta</taxon>
        <taxon>Magnoliopsida</taxon>
        <taxon>eudicotyledons</taxon>
        <taxon>Gunneridae</taxon>
        <taxon>Pentapetalae</taxon>
        <taxon>asterids</taxon>
        <taxon>lamiids</taxon>
        <taxon>Lamiales</taxon>
        <taxon>Oleaceae</taxon>
        <taxon>Forsythieae</taxon>
        <taxon>Abeliophyllum</taxon>
    </lineage>
</organism>
<feature type="region of interest" description="Disordered" evidence="1">
    <location>
        <begin position="578"/>
        <end position="604"/>
    </location>
</feature>
<feature type="region of interest" description="Disordered" evidence="1">
    <location>
        <begin position="186"/>
        <end position="211"/>
    </location>
</feature>
<gene>
    <name evidence="2" type="ORF">Adt_38729</name>
</gene>
<dbReference type="PANTHER" id="PTHR33443:SF35">
    <property type="entry name" value="VQ DOMAIN-CONTAINING PROTEIN"/>
    <property type="match status" value="1"/>
</dbReference>
<evidence type="ECO:0000313" key="2">
    <source>
        <dbReference type="EMBL" id="KAL2470593.1"/>
    </source>
</evidence>
<dbReference type="PANTHER" id="PTHR33443">
    <property type="entry name" value="ZGC:112980"/>
    <property type="match status" value="1"/>
</dbReference>
<name>A0ABD1Q334_9LAMI</name>
<dbReference type="EMBL" id="JBFOLK010000012">
    <property type="protein sequence ID" value="KAL2470593.1"/>
    <property type="molecule type" value="Genomic_DNA"/>
</dbReference>
<dbReference type="Proteomes" id="UP001604336">
    <property type="component" value="Unassembled WGS sequence"/>
</dbReference>
<dbReference type="AlphaFoldDB" id="A0ABD1Q334"/>
<evidence type="ECO:0000256" key="1">
    <source>
        <dbReference type="SAM" id="MobiDB-lite"/>
    </source>
</evidence>
<reference evidence="3" key="1">
    <citation type="submission" date="2024-07" db="EMBL/GenBank/DDBJ databases">
        <title>Two chromosome-level genome assemblies of Korean endemic species Abeliophyllum distichum and Forsythia ovata (Oleaceae).</title>
        <authorList>
            <person name="Jang H."/>
        </authorList>
    </citation>
    <scope>NUCLEOTIDE SEQUENCE [LARGE SCALE GENOMIC DNA]</scope>
</reference>
<accession>A0ABD1Q334</accession>
<comment type="caution">
    <text evidence="2">The sequence shown here is derived from an EMBL/GenBank/DDBJ whole genome shotgun (WGS) entry which is preliminary data.</text>
</comment>
<evidence type="ECO:0000313" key="3">
    <source>
        <dbReference type="Proteomes" id="UP001604336"/>
    </source>
</evidence>
<protein>
    <submittedName>
        <fullName evidence="2">Protein like</fullName>
    </submittedName>
</protein>